<name>A0ABM2WZT5_MESAU</name>
<dbReference type="GeneID" id="121137614"/>
<dbReference type="Proteomes" id="UP000886700">
    <property type="component" value="Unplaced"/>
</dbReference>
<feature type="compositionally biased region" description="Low complexity" evidence="1">
    <location>
        <begin position="77"/>
        <end position="87"/>
    </location>
</feature>
<gene>
    <name evidence="3" type="primary">LOC121137614</name>
</gene>
<dbReference type="RefSeq" id="XP_040596176.1">
    <property type="nucleotide sequence ID" value="XM_040740242.1"/>
</dbReference>
<sequence length="248" mass="25957">MVGQGLRHLIDDLGGCIICGPNDGPPPPLSRFLWVQRSLPASPSPPAPSQSPGRSARLSGSTLRASATASPRVAHISSASTTAAAAARMNRTRPGAPPRGLEHKPELPIGGQPPRPPICRILIGPRALEPRPAAPRYPSSLAGGVWILDSCPLLIEPGRSIGNGWAEAARAAILGRGSCFGCCRAPSESGDTPRGPLLASTLSPLPGPGFVAQDFWRQQTPGSISGASKDQKQRFLVLSHHVDWRTNL</sequence>
<evidence type="ECO:0000313" key="3">
    <source>
        <dbReference type="RefSeq" id="XP_040596176.1"/>
    </source>
</evidence>
<feature type="region of interest" description="Disordered" evidence="1">
    <location>
        <begin position="40"/>
        <end position="115"/>
    </location>
</feature>
<accession>A0ABM2WZT5</accession>
<protein>
    <submittedName>
        <fullName evidence="3">Uncharacterized protein LOC121137614</fullName>
    </submittedName>
</protein>
<proteinExistence type="predicted"/>
<evidence type="ECO:0000256" key="1">
    <source>
        <dbReference type="SAM" id="MobiDB-lite"/>
    </source>
</evidence>
<evidence type="ECO:0000313" key="2">
    <source>
        <dbReference type="Proteomes" id="UP000886700"/>
    </source>
</evidence>
<reference evidence="3" key="1">
    <citation type="submission" date="2025-08" db="UniProtKB">
        <authorList>
            <consortium name="RefSeq"/>
        </authorList>
    </citation>
    <scope>IDENTIFICATION</scope>
    <source>
        <tissue evidence="3">Liver</tissue>
    </source>
</reference>
<feature type="compositionally biased region" description="Polar residues" evidence="1">
    <location>
        <begin position="58"/>
        <end position="69"/>
    </location>
</feature>
<organism evidence="2 3">
    <name type="scientific">Mesocricetus auratus</name>
    <name type="common">Golden hamster</name>
    <dbReference type="NCBI Taxonomy" id="10036"/>
    <lineage>
        <taxon>Eukaryota</taxon>
        <taxon>Metazoa</taxon>
        <taxon>Chordata</taxon>
        <taxon>Craniata</taxon>
        <taxon>Vertebrata</taxon>
        <taxon>Euteleostomi</taxon>
        <taxon>Mammalia</taxon>
        <taxon>Eutheria</taxon>
        <taxon>Euarchontoglires</taxon>
        <taxon>Glires</taxon>
        <taxon>Rodentia</taxon>
        <taxon>Myomorpha</taxon>
        <taxon>Muroidea</taxon>
        <taxon>Cricetidae</taxon>
        <taxon>Cricetinae</taxon>
        <taxon>Mesocricetus</taxon>
    </lineage>
</organism>
<keyword evidence="2" id="KW-1185">Reference proteome</keyword>